<dbReference type="PANTHER" id="PTHR45638">
    <property type="entry name" value="CYCLIC NUCLEOTIDE-GATED CATION CHANNEL SUBUNIT A"/>
    <property type="match status" value="1"/>
</dbReference>
<dbReference type="InterPro" id="IPR000595">
    <property type="entry name" value="cNMP-bd_dom"/>
</dbReference>
<dbReference type="GO" id="GO:0005222">
    <property type="term" value="F:intracellularly cAMP-activated cation channel activity"/>
    <property type="evidence" value="ECO:0007669"/>
    <property type="project" value="TreeGrafter"/>
</dbReference>
<dbReference type="SUPFAM" id="SSF81324">
    <property type="entry name" value="Voltage-gated potassium channels"/>
    <property type="match status" value="1"/>
</dbReference>
<keyword evidence="7" id="KW-1133">Transmembrane helix</keyword>
<dbReference type="InterPro" id="IPR014710">
    <property type="entry name" value="RmlC-like_jellyroll"/>
</dbReference>
<evidence type="ECO:0000256" key="12">
    <source>
        <dbReference type="ARBA" id="ARBA00023303"/>
    </source>
</evidence>
<evidence type="ECO:0000256" key="5">
    <source>
        <dbReference type="ARBA" id="ARBA00022692"/>
    </source>
</evidence>
<dbReference type="Ensembl" id="ENSNBRT00000015755.1">
    <property type="protein sequence ID" value="ENSNBRP00000015334.1"/>
    <property type="gene ID" value="ENSNBRG00000011852.1"/>
</dbReference>
<dbReference type="GO" id="GO:0030553">
    <property type="term" value="F:cGMP binding"/>
    <property type="evidence" value="ECO:0007669"/>
    <property type="project" value="UniProtKB-KW"/>
</dbReference>
<dbReference type="FunFam" id="2.60.120.10:FF:000020">
    <property type="entry name" value="Cyclic nucleotide-gated channel beta 3"/>
    <property type="match status" value="1"/>
</dbReference>
<evidence type="ECO:0000256" key="14">
    <source>
        <dbReference type="ARBA" id="ARBA00034430"/>
    </source>
</evidence>
<dbReference type="OMA" id="FYVASVH"/>
<dbReference type="AlphaFoldDB" id="A0A3Q4MNK6"/>
<dbReference type="GO" id="GO:0005223">
    <property type="term" value="F:intracellularly cGMP-activated cation channel activity"/>
    <property type="evidence" value="ECO:0007669"/>
    <property type="project" value="TreeGrafter"/>
</dbReference>
<dbReference type="InterPro" id="IPR018490">
    <property type="entry name" value="cNMP-bd_dom_sf"/>
</dbReference>
<dbReference type="SMART" id="SM00100">
    <property type="entry name" value="cNMP"/>
    <property type="match status" value="1"/>
</dbReference>
<dbReference type="PANTHER" id="PTHR45638:SF8">
    <property type="entry name" value="CYCLIC NUCLEOTIDE-GATED CATION CHANNEL BETA-3"/>
    <property type="match status" value="1"/>
</dbReference>
<dbReference type="CDD" id="cd00038">
    <property type="entry name" value="CAP_ED"/>
    <property type="match status" value="1"/>
</dbReference>
<dbReference type="Pfam" id="PF00027">
    <property type="entry name" value="cNMP_binding"/>
    <property type="match status" value="1"/>
</dbReference>
<evidence type="ECO:0000256" key="8">
    <source>
        <dbReference type="ARBA" id="ARBA00022992"/>
    </source>
</evidence>
<dbReference type="Gene3D" id="1.10.287.630">
    <property type="entry name" value="Helix hairpin bin"/>
    <property type="match status" value="1"/>
</dbReference>
<feature type="compositionally biased region" description="Basic and acidic residues" evidence="16">
    <location>
        <begin position="8"/>
        <end position="125"/>
    </location>
</feature>
<keyword evidence="19" id="KW-1185">Reference proteome</keyword>
<evidence type="ECO:0000313" key="19">
    <source>
        <dbReference type="Proteomes" id="UP000261580"/>
    </source>
</evidence>
<feature type="domain" description="Cyclic nucleotide-binding" evidence="17">
    <location>
        <begin position="464"/>
        <end position="570"/>
    </location>
</feature>
<evidence type="ECO:0000256" key="16">
    <source>
        <dbReference type="SAM" id="MobiDB-lite"/>
    </source>
</evidence>
<reference evidence="18" key="2">
    <citation type="submission" date="2025-09" db="UniProtKB">
        <authorList>
            <consortium name="Ensembl"/>
        </authorList>
    </citation>
    <scope>IDENTIFICATION</scope>
</reference>
<keyword evidence="8" id="KW-0142">cGMP-binding</keyword>
<dbReference type="Gene3D" id="2.60.120.10">
    <property type="entry name" value="Jelly Rolls"/>
    <property type="match status" value="1"/>
</dbReference>
<dbReference type="GeneTree" id="ENSGT00940000154824"/>
<dbReference type="Bgee" id="ENSNBRG00000011852">
    <property type="expression patterns" value="Expressed in camera-type eye"/>
</dbReference>
<dbReference type="GO" id="GO:0001750">
    <property type="term" value="C:photoreceptor outer segment"/>
    <property type="evidence" value="ECO:0007669"/>
    <property type="project" value="TreeGrafter"/>
</dbReference>
<evidence type="ECO:0000256" key="11">
    <source>
        <dbReference type="ARBA" id="ARBA00023286"/>
    </source>
</evidence>
<dbReference type="PROSITE" id="PS00889">
    <property type="entry name" value="CNMP_BINDING_2"/>
    <property type="match status" value="1"/>
</dbReference>
<dbReference type="Proteomes" id="UP000261580">
    <property type="component" value="Unassembled WGS sequence"/>
</dbReference>
<dbReference type="Pfam" id="PF00520">
    <property type="entry name" value="Ion_trans"/>
    <property type="match status" value="1"/>
</dbReference>
<comment type="catalytic activity">
    <reaction evidence="15">
        <text>Na(+)(in) = Na(+)(out)</text>
        <dbReference type="Rhea" id="RHEA:34963"/>
        <dbReference type="ChEBI" id="CHEBI:29101"/>
    </reaction>
</comment>
<dbReference type="Gene3D" id="1.10.287.70">
    <property type="match status" value="1"/>
</dbReference>
<dbReference type="GO" id="GO:0005886">
    <property type="term" value="C:plasma membrane"/>
    <property type="evidence" value="ECO:0007669"/>
    <property type="project" value="TreeGrafter"/>
</dbReference>
<keyword evidence="13" id="KW-0844">Vision</keyword>
<evidence type="ECO:0000256" key="1">
    <source>
        <dbReference type="ARBA" id="ARBA00004141"/>
    </source>
</evidence>
<keyword evidence="2" id="KW-0813">Transport</keyword>
<dbReference type="InterPro" id="IPR050866">
    <property type="entry name" value="CNG_cation_channel"/>
</dbReference>
<keyword evidence="3" id="KW-0140">cGMP</keyword>
<evidence type="ECO:0000256" key="3">
    <source>
        <dbReference type="ARBA" id="ARBA00022535"/>
    </source>
</evidence>
<keyword evidence="12" id="KW-0407">Ion channel</keyword>
<evidence type="ECO:0000313" key="18">
    <source>
        <dbReference type="Ensembl" id="ENSNBRP00000015334.1"/>
    </source>
</evidence>
<keyword evidence="11" id="KW-1071">Ligand-gated ion channel</keyword>
<dbReference type="InterPro" id="IPR005821">
    <property type="entry name" value="Ion_trans_dom"/>
</dbReference>
<dbReference type="STRING" id="32507.ENSNBRP00000015334"/>
<comment type="subcellular location">
    <subcellularLocation>
        <location evidence="1">Membrane</location>
        <topology evidence="1">Multi-pass membrane protein</topology>
    </subcellularLocation>
</comment>
<evidence type="ECO:0000256" key="15">
    <source>
        <dbReference type="ARBA" id="ARBA00036239"/>
    </source>
</evidence>
<evidence type="ECO:0000256" key="4">
    <source>
        <dbReference type="ARBA" id="ARBA00022606"/>
    </source>
</evidence>
<evidence type="ECO:0000256" key="10">
    <source>
        <dbReference type="ARBA" id="ARBA00023136"/>
    </source>
</evidence>
<reference evidence="18" key="1">
    <citation type="submission" date="2025-08" db="UniProtKB">
        <authorList>
            <consortium name="Ensembl"/>
        </authorList>
    </citation>
    <scope>IDENTIFICATION</scope>
</reference>
<proteinExistence type="predicted"/>
<organism evidence="18 19">
    <name type="scientific">Neolamprologus brichardi</name>
    <name type="common">Fairy cichlid</name>
    <name type="synonym">Lamprologus brichardi</name>
    <dbReference type="NCBI Taxonomy" id="32507"/>
    <lineage>
        <taxon>Eukaryota</taxon>
        <taxon>Metazoa</taxon>
        <taxon>Chordata</taxon>
        <taxon>Craniata</taxon>
        <taxon>Vertebrata</taxon>
        <taxon>Euteleostomi</taxon>
        <taxon>Actinopterygii</taxon>
        <taxon>Neopterygii</taxon>
        <taxon>Teleostei</taxon>
        <taxon>Neoteleostei</taxon>
        <taxon>Acanthomorphata</taxon>
        <taxon>Ovalentaria</taxon>
        <taxon>Cichlomorphae</taxon>
        <taxon>Cichliformes</taxon>
        <taxon>Cichlidae</taxon>
        <taxon>African cichlids</taxon>
        <taxon>Pseudocrenilabrinae</taxon>
        <taxon>Lamprologini</taxon>
        <taxon>Neolamprologus</taxon>
    </lineage>
</organism>
<dbReference type="InterPro" id="IPR018488">
    <property type="entry name" value="cNMP-bd_CS"/>
</dbReference>
<dbReference type="GO" id="GO:0007601">
    <property type="term" value="P:visual perception"/>
    <property type="evidence" value="ECO:0007669"/>
    <property type="project" value="UniProtKB-KW"/>
</dbReference>
<feature type="region of interest" description="Disordered" evidence="16">
    <location>
        <begin position="1"/>
        <end position="125"/>
    </location>
</feature>
<dbReference type="PROSITE" id="PS00888">
    <property type="entry name" value="CNMP_BINDING_1"/>
    <property type="match status" value="1"/>
</dbReference>
<dbReference type="GO" id="GO:0017071">
    <property type="term" value="C:intracellular cyclic nucleotide activated cation channel complex"/>
    <property type="evidence" value="ECO:0007669"/>
    <property type="project" value="TreeGrafter"/>
</dbReference>
<sequence length="646" mass="74489">FNLQQENPPEKKEEKEDQPTKEEEKKEEEKKDEEKKEEEKKEEEKKEEEKKEEEKKEEEKKEEEKKEEEKKEEEKDDYIRLKEEERIAKEEADKKKAEEAAKKAEEKKKKDEEKRLEAEKKAEEERLAEEAKKKERILPEISCSCFDVLFHPVEEKMDVILGTTIDPFTDRRYISWLSFVALAYNYNIWFCSARLAFPYHGETVNRYWIFLDILSDIVNIIDIVVWQPRLQFVKAGDIIKDRALTKLHYRKSHQFKTDIFSILPFDLLCLYFEFSSFYRLNRFIRVVIDLRVVARTTGYLLFMLHLNACAYYVASVHQGLATTTWVYDGNGTAYLRCYYFAVRSLINIGGLPEPVTTFEISFQMANFFIGVFVFSSLIGQMRDVIGAATAAQTYFRASMDGCVAYMNTYTIPKLVQNRVRTWYNYTWAAQGMLDESELLDKMPLVMRIAIAVDINLATFQKIALFQGCDQQMLVDMLLRLKSIIYLPGDFVVKKGDIGKEMYIIKSGAVQVVGGPDNSIVFVTLKAGSVFGEISLLQSAKDGGNRRTANVKAHGFANLFVLEKKDLFDILVHYPESEKVLARKGRKLVKAKGAVPAKGNEEKQKGLALFGPKPPTPKLLRAFANIRKLKVNVMWGIQTSAGSSKVL</sequence>
<evidence type="ECO:0000256" key="2">
    <source>
        <dbReference type="ARBA" id="ARBA00022448"/>
    </source>
</evidence>
<keyword evidence="9" id="KW-0406">Ion transport</keyword>
<comment type="catalytic activity">
    <reaction evidence="14">
        <text>K(+)(in) = K(+)(out)</text>
        <dbReference type="Rhea" id="RHEA:29463"/>
        <dbReference type="ChEBI" id="CHEBI:29103"/>
    </reaction>
</comment>
<keyword evidence="6" id="KW-0547">Nucleotide-binding</keyword>
<dbReference type="GO" id="GO:0044877">
    <property type="term" value="F:protein-containing complex binding"/>
    <property type="evidence" value="ECO:0007669"/>
    <property type="project" value="TreeGrafter"/>
</dbReference>
<dbReference type="PROSITE" id="PS50042">
    <property type="entry name" value="CNMP_BINDING_3"/>
    <property type="match status" value="1"/>
</dbReference>
<evidence type="ECO:0000256" key="7">
    <source>
        <dbReference type="ARBA" id="ARBA00022989"/>
    </source>
</evidence>
<dbReference type="FunFam" id="1.10.287.70:FF:000072">
    <property type="entry name" value="Cyclic nucleotide gated channel beta 3"/>
    <property type="match status" value="1"/>
</dbReference>
<keyword evidence="10" id="KW-0472">Membrane</keyword>
<evidence type="ECO:0000256" key="13">
    <source>
        <dbReference type="ARBA" id="ARBA00023305"/>
    </source>
</evidence>
<accession>A0A3Q4MNK6</accession>
<dbReference type="FunFam" id="1.10.287.630:FF:000001">
    <property type="entry name" value="Cyclic nucleotide-gated channel alpha 3"/>
    <property type="match status" value="1"/>
</dbReference>
<evidence type="ECO:0000256" key="6">
    <source>
        <dbReference type="ARBA" id="ARBA00022741"/>
    </source>
</evidence>
<protein>
    <submittedName>
        <fullName evidence="18">Cyclic nucleotide-gated cation channel beta-3-like</fullName>
    </submittedName>
</protein>
<dbReference type="SUPFAM" id="SSF51206">
    <property type="entry name" value="cAMP-binding domain-like"/>
    <property type="match status" value="1"/>
</dbReference>
<keyword evidence="4" id="KW-0716">Sensory transduction</keyword>
<evidence type="ECO:0000259" key="17">
    <source>
        <dbReference type="PROSITE" id="PS50042"/>
    </source>
</evidence>
<keyword evidence="5" id="KW-0812">Transmembrane</keyword>
<name>A0A3Q4MNK6_NEOBR</name>
<evidence type="ECO:0000256" key="9">
    <source>
        <dbReference type="ARBA" id="ARBA00023065"/>
    </source>
</evidence>